<accession>A0A8J3EQ70</accession>
<dbReference type="PANTHER" id="PTHR12131:SF1">
    <property type="entry name" value="ATP-DEPENDENT RNA HELICASE SUPV3L1, MITOCHONDRIAL-RELATED"/>
    <property type="match status" value="1"/>
</dbReference>
<dbReference type="PROSITE" id="PS51194">
    <property type="entry name" value="HELICASE_CTER"/>
    <property type="match status" value="1"/>
</dbReference>
<dbReference type="PANTHER" id="PTHR12131">
    <property type="entry name" value="ATP-DEPENDENT RNA AND DNA HELICASE"/>
    <property type="match status" value="1"/>
</dbReference>
<sequence length="1024" mass="113336">MFVNPQQTLPRSMVINRPVTAVLGPTNTGKTHYALERMAAHESGMIGLPLRLLAREVFEKMVARKSPREVALVTGEEKIVPPNAKYFVCTVEAMPLEREVAFMAIDEIQLAADRERGRIFTHRLLHARGLSETLLLGSDTMKPILKRLIPDIGFVSRERFSNLEFIGHKKATRLPRRSAIVAFSADSVYSIAELIRRQRGGAAIIMGALSPRTRNAQAELYQSGEVDYLVATDAIGMGLNMDIDHVAFAALRKFDGVNNRMLMPAEMAQIAGRAGRHVKDGTFGTTADCLEIDEETAELIENHEFETVTALQWRSNALEFGSLPALMNSLEKKPPRRELVRSRVDEDEDALKRLSRFEDIRAMATGGAALRLLWDVCQTPDFRNVSPDQHAQMLAEIYRQLMDRGRIGEGWLRPKLERLERTDGDVDALSARIAHVRTWTYLTHKSGWLENSAYWQEKARAIEDALSDALHEKLTQRFIDRRTSVLLKKLKDDAPLLAGVTPEGEVIVEGEFVGRLIGFQFMLDPRAKGPHAKAVRHAALKALKPELAARASALANAKDKDFSLRDGTTIWWRNSAVAKLEKGPLPLRPEIRLVAMEHLPVQSLPRIEARIRDWFADKVEGLLLPLMSLQKAVNQVSSGEGDKEALAGTSRGLGYRLIENFGATSRAQVADEVKALDQTERGKLRKLGVRFGEYTIFLPALLKPAPAEMLTALWALWSEKDITQMDKPKAGLTSFPLNPDVPHAYYYALGYRPSGLRAVRIDMLERLSQEIRGAREKADMREGFEPNSKMMSLVGCSGEEFESILKSLGLRKNTVKKMVPKAQPAAESTAGAAQPEKAEDASEVEATKDETIEAAIDPATERTAETEANPETVETTAKQAEAQAKIAEKVEGDTPATEATAPEAQTVETTEAKPAEEPAQEAAPQEPVEMEEVEVVLWKLAPRHGNKPRRKGGERQSQGQGQRDGKPGEARGKRDGRKGGPKGKGKPPFKDKGPRTFTAGPTRKKKEADPDSPFAILAALKDKS</sequence>
<keyword evidence="1" id="KW-0547">Nucleotide-binding</keyword>
<feature type="domain" description="Helicase C-terminal" evidence="6">
    <location>
        <begin position="162"/>
        <end position="331"/>
    </location>
</feature>
<organism evidence="7 8">
    <name type="scientific">Aquisalinus luteolus</name>
    <dbReference type="NCBI Taxonomy" id="1566827"/>
    <lineage>
        <taxon>Bacteria</taxon>
        <taxon>Pseudomonadati</taxon>
        <taxon>Pseudomonadota</taxon>
        <taxon>Alphaproteobacteria</taxon>
        <taxon>Parvularculales</taxon>
        <taxon>Parvularculaceae</taxon>
        <taxon>Aquisalinus</taxon>
    </lineage>
</organism>
<dbReference type="SUPFAM" id="SSF52540">
    <property type="entry name" value="P-loop containing nucleoside triphosphate hydrolases"/>
    <property type="match status" value="2"/>
</dbReference>
<gene>
    <name evidence="7" type="ORF">GCM10011355_07900</name>
</gene>
<dbReference type="InterPro" id="IPR055206">
    <property type="entry name" value="DEXQc_SUV3"/>
</dbReference>
<protein>
    <submittedName>
        <fullName evidence="7">Helicase</fullName>
    </submittedName>
</protein>
<feature type="compositionally biased region" description="Basic residues" evidence="5">
    <location>
        <begin position="974"/>
        <end position="987"/>
    </location>
</feature>
<dbReference type="AlphaFoldDB" id="A0A8J3EQ70"/>
<evidence type="ECO:0000259" key="6">
    <source>
        <dbReference type="PROSITE" id="PS51194"/>
    </source>
</evidence>
<dbReference type="Pfam" id="PF22527">
    <property type="entry name" value="DEXQc_Suv3"/>
    <property type="match status" value="1"/>
</dbReference>
<keyword evidence="3 7" id="KW-0347">Helicase</keyword>
<evidence type="ECO:0000256" key="5">
    <source>
        <dbReference type="SAM" id="MobiDB-lite"/>
    </source>
</evidence>
<dbReference type="GO" id="GO:0004386">
    <property type="term" value="F:helicase activity"/>
    <property type="evidence" value="ECO:0007669"/>
    <property type="project" value="UniProtKB-KW"/>
</dbReference>
<feature type="compositionally biased region" description="Basic and acidic residues" evidence="5">
    <location>
        <begin position="963"/>
        <end position="973"/>
    </location>
</feature>
<name>A0A8J3EQ70_9PROT</name>
<evidence type="ECO:0000256" key="3">
    <source>
        <dbReference type="ARBA" id="ARBA00022806"/>
    </source>
</evidence>
<proteinExistence type="predicted"/>
<dbReference type="GO" id="GO:0016787">
    <property type="term" value="F:hydrolase activity"/>
    <property type="evidence" value="ECO:0007669"/>
    <property type="project" value="UniProtKB-KW"/>
</dbReference>
<reference evidence="7" key="1">
    <citation type="journal article" date="2014" name="Int. J. Syst. Evol. Microbiol.">
        <title>Complete genome sequence of Corynebacterium casei LMG S-19264T (=DSM 44701T), isolated from a smear-ripened cheese.</title>
        <authorList>
            <consortium name="US DOE Joint Genome Institute (JGI-PGF)"/>
            <person name="Walter F."/>
            <person name="Albersmeier A."/>
            <person name="Kalinowski J."/>
            <person name="Ruckert C."/>
        </authorList>
    </citation>
    <scope>NUCLEOTIDE SEQUENCE</scope>
    <source>
        <strain evidence="7">CGMCC 1.14984</strain>
    </source>
</reference>
<keyword evidence="2" id="KW-0378">Hydrolase</keyword>
<dbReference type="SMART" id="SM00490">
    <property type="entry name" value="HELICc"/>
    <property type="match status" value="1"/>
</dbReference>
<dbReference type="EMBL" id="BMGZ01000001">
    <property type="protein sequence ID" value="GGH94223.1"/>
    <property type="molecule type" value="Genomic_DNA"/>
</dbReference>
<feature type="compositionally biased region" description="Basic residues" evidence="5">
    <location>
        <begin position="941"/>
        <end position="952"/>
    </location>
</feature>
<reference evidence="7" key="2">
    <citation type="submission" date="2020-09" db="EMBL/GenBank/DDBJ databases">
        <authorList>
            <person name="Sun Q."/>
            <person name="Zhou Y."/>
        </authorList>
    </citation>
    <scope>NUCLEOTIDE SEQUENCE</scope>
    <source>
        <strain evidence="7">CGMCC 1.14984</strain>
    </source>
</reference>
<dbReference type="Gene3D" id="3.40.50.300">
    <property type="entry name" value="P-loop containing nucleotide triphosphate hydrolases"/>
    <property type="match status" value="2"/>
</dbReference>
<evidence type="ECO:0000256" key="1">
    <source>
        <dbReference type="ARBA" id="ARBA00022741"/>
    </source>
</evidence>
<comment type="caution">
    <text evidence="7">The sequence shown here is derived from an EMBL/GenBank/DDBJ whole genome shotgun (WGS) entry which is preliminary data.</text>
</comment>
<evidence type="ECO:0000256" key="4">
    <source>
        <dbReference type="ARBA" id="ARBA00022840"/>
    </source>
</evidence>
<dbReference type="InterPro" id="IPR050699">
    <property type="entry name" value="RNA-DNA_Helicase"/>
</dbReference>
<dbReference type="Pfam" id="PF00271">
    <property type="entry name" value="Helicase_C"/>
    <property type="match status" value="1"/>
</dbReference>
<feature type="region of interest" description="Disordered" evidence="5">
    <location>
        <begin position="819"/>
        <end position="1024"/>
    </location>
</feature>
<feature type="compositionally biased region" description="Low complexity" evidence="5">
    <location>
        <begin position="871"/>
        <end position="885"/>
    </location>
</feature>
<evidence type="ECO:0000256" key="2">
    <source>
        <dbReference type="ARBA" id="ARBA00022801"/>
    </source>
</evidence>
<dbReference type="InterPro" id="IPR027417">
    <property type="entry name" value="P-loop_NTPase"/>
</dbReference>
<feature type="compositionally biased region" description="Low complexity" evidence="5">
    <location>
        <begin position="894"/>
        <end position="909"/>
    </location>
</feature>
<keyword evidence="4" id="KW-0067">ATP-binding</keyword>
<dbReference type="InterPro" id="IPR001650">
    <property type="entry name" value="Helicase_C-like"/>
</dbReference>
<evidence type="ECO:0000313" key="8">
    <source>
        <dbReference type="Proteomes" id="UP000621856"/>
    </source>
</evidence>
<dbReference type="GO" id="GO:0005524">
    <property type="term" value="F:ATP binding"/>
    <property type="evidence" value="ECO:0007669"/>
    <property type="project" value="UniProtKB-KW"/>
</dbReference>
<feature type="compositionally biased region" description="Basic and acidic residues" evidence="5">
    <location>
        <begin position="836"/>
        <end position="851"/>
    </location>
</feature>
<dbReference type="Proteomes" id="UP000621856">
    <property type="component" value="Unassembled WGS sequence"/>
</dbReference>
<evidence type="ECO:0000313" key="7">
    <source>
        <dbReference type="EMBL" id="GGH94223.1"/>
    </source>
</evidence>